<dbReference type="KEGG" id="ovi:T265_12380"/>
<dbReference type="AlphaFoldDB" id="A0A074YY27"/>
<organism evidence="2 3">
    <name type="scientific">Opisthorchis viverrini</name>
    <name type="common">Southeast Asian liver fluke</name>
    <dbReference type="NCBI Taxonomy" id="6198"/>
    <lineage>
        <taxon>Eukaryota</taxon>
        <taxon>Metazoa</taxon>
        <taxon>Spiralia</taxon>
        <taxon>Lophotrochozoa</taxon>
        <taxon>Platyhelminthes</taxon>
        <taxon>Trematoda</taxon>
        <taxon>Digenea</taxon>
        <taxon>Opisthorchiida</taxon>
        <taxon>Opisthorchiata</taxon>
        <taxon>Opisthorchiidae</taxon>
        <taxon>Opisthorchis</taxon>
    </lineage>
</organism>
<name>A0A074YY27_OPIVI</name>
<evidence type="ECO:0000313" key="3">
    <source>
        <dbReference type="Proteomes" id="UP000054324"/>
    </source>
</evidence>
<dbReference type="RefSeq" id="XP_009178161.1">
    <property type="nucleotide sequence ID" value="XM_009179897.1"/>
</dbReference>
<dbReference type="GeneID" id="20326548"/>
<evidence type="ECO:0000313" key="2">
    <source>
        <dbReference type="EMBL" id="KER18092.1"/>
    </source>
</evidence>
<reference evidence="2 3" key="1">
    <citation type="submission" date="2013-11" db="EMBL/GenBank/DDBJ databases">
        <title>Opisthorchis viverrini - life in the bile duct.</title>
        <authorList>
            <person name="Young N.D."/>
            <person name="Nagarajan N."/>
            <person name="Lin S.J."/>
            <person name="Korhonen P.K."/>
            <person name="Jex A.R."/>
            <person name="Hall R.S."/>
            <person name="Safavi-Hemami H."/>
            <person name="Kaewkong W."/>
            <person name="Bertrand D."/>
            <person name="Gao S."/>
            <person name="Seet Q."/>
            <person name="Wongkham S."/>
            <person name="Teh B.T."/>
            <person name="Wongkham C."/>
            <person name="Intapan P.M."/>
            <person name="Maleewong W."/>
            <person name="Yang X."/>
            <person name="Hu M."/>
            <person name="Wang Z."/>
            <person name="Hofmann A."/>
            <person name="Sternberg P.W."/>
            <person name="Tan P."/>
            <person name="Wang J."/>
            <person name="Gasser R.B."/>
        </authorList>
    </citation>
    <scope>NUCLEOTIDE SEQUENCE [LARGE SCALE GENOMIC DNA]</scope>
</reference>
<gene>
    <name evidence="2" type="ORF">T265_12380</name>
</gene>
<dbReference type="CTD" id="20326548"/>
<keyword evidence="3" id="KW-1185">Reference proteome</keyword>
<feature type="region of interest" description="Disordered" evidence="1">
    <location>
        <begin position="23"/>
        <end position="43"/>
    </location>
</feature>
<evidence type="ECO:0000256" key="1">
    <source>
        <dbReference type="SAM" id="MobiDB-lite"/>
    </source>
</evidence>
<dbReference type="EMBL" id="KL611818">
    <property type="protein sequence ID" value="KER18092.1"/>
    <property type="molecule type" value="Genomic_DNA"/>
</dbReference>
<proteinExistence type="predicted"/>
<protein>
    <submittedName>
        <fullName evidence="2">Uncharacterized protein</fullName>
    </submittedName>
</protein>
<dbReference type="Proteomes" id="UP000054324">
    <property type="component" value="Unassembled WGS sequence"/>
</dbReference>
<sequence length="86" mass="9521">MPAIAKWRMWMWLSEGWATLGNGEKPRSLTHSRPEEASSAVPSARELVNQLRVTPSETDFLKTLPQISLSIPMIGHSEGASPVMAY</sequence>
<accession>A0A074YY27</accession>
<feature type="compositionally biased region" description="Basic and acidic residues" evidence="1">
    <location>
        <begin position="24"/>
        <end position="36"/>
    </location>
</feature>